<proteinExistence type="inferred from homology"/>
<accession>A0A075TXN9</accession>
<dbReference type="AlphaFoldDB" id="A0A075TXN9"/>
<dbReference type="EMBL" id="CP009223">
    <property type="protein sequence ID" value="AIM62267.1"/>
    <property type="molecule type" value="Genomic_DNA"/>
</dbReference>
<dbReference type="PANTHER" id="PTHR43095:SF2">
    <property type="entry name" value="GLUCONOKINASE"/>
    <property type="match status" value="1"/>
</dbReference>
<dbReference type="KEGG" id="wce:WS08_0016"/>
<feature type="domain" description="Carbohydrate kinase FGGY N-terminal" evidence="4">
    <location>
        <begin position="24"/>
        <end position="190"/>
    </location>
</feature>
<dbReference type="KEGG" id="wct:WS74_0015"/>
<name>A0A075TXN9_9LACO</name>
<protein>
    <submittedName>
        <fullName evidence="5">Putative gluconokinase</fullName>
    </submittedName>
</protein>
<dbReference type="Gene3D" id="3.30.420.40">
    <property type="match status" value="1"/>
</dbReference>
<dbReference type="OrthoDB" id="2147981at2"/>
<evidence type="ECO:0000256" key="3">
    <source>
        <dbReference type="ARBA" id="ARBA00022777"/>
    </source>
</evidence>
<evidence type="ECO:0000259" key="4">
    <source>
        <dbReference type="Pfam" id="PF00370"/>
    </source>
</evidence>
<sequence length="214" mass="23018">MTNTLTVHVTMNQITATWQGAHVAMELPLQVTAETLVKTLTDTMVSVLAGDTPDNIDINNAIEGLVALNENSESVAPILIADKNDQHFIEALTMNGIGGQLARKNAHDLTTTMPVVQILRLKNNAAEVYATATMYRPLTAYLRTVLTGHNILTEQEASMTGMFDQASHQWDTQALALTGLTAIQLPEVGDVVDYAVIAQALTAEMAAVPSVKVH</sequence>
<dbReference type="RefSeq" id="WP_009495729.1">
    <property type="nucleotide sequence ID" value="NZ_CP009223.1"/>
</dbReference>
<dbReference type="Proteomes" id="UP000029079">
    <property type="component" value="Chromosome"/>
</dbReference>
<dbReference type="SUPFAM" id="SSF53067">
    <property type="entry name" value="Actin-like ATPase domain"/>
    <property type="match status" value="1"/>
</dbReference>
<keyword evidence="6" id="KW-1185">Reference proteome</keyword>
<dbReference type="KEGG" id="wci:WS105_0016"/>
<dbReference type="InterPro" id="IPR043129">
    <property type="entry name" value="ATPase_NBD"/>
</dbReference>
<keyword evidence="2" id="KW-0808">Transferase</keyword>
<evidence type="ECO:0000256" key="1">
    <source>
        <dbReference type="ARBA" id="ARBA00009156"/>
    </source>
</evidence>
<evidence type="ECO:0000256" key="2">
    <source>
        <dbReference type="ARBA" id="ARBA00022679"/>
    </source>
</evidence>
<dbReference type="Pfam" id="PF00370">
    <property type="entry name" value="FGGY_N"/>
    <property type="match status" value="1"/>
</dbReference>
<dbReference type="GO" id="GO:0005975">
    <property type="term" value="P:carbohydrate metabolic process"/>
    <property type="evidence" value="ECO:0007669"/>
    <property type="project" value="InterPro"/>
</dbReference>
<keyword evidence="3 5" id="KW-0418">Kinase</keyword>
<dbReference type="GO" id="GO:0016301">
    <property type="term" value="F:kinase activity"/>
    <property type="evidence" value="ECO:0007669"/>
    <property type="project" value="UniProtKB-KW"/>
</dbReference>
<gene>
    <name evidence="5" type="ORF">WS74_0015</name>
</gene>
<comment type="similarity">
    <text evidence="1">Belongs to the FGGY kinase family.</text>
</comment>
<dbReference type="STRING" id="759620.WS105_0016"/>
<reference evidence="5 6" key="1">
    <citation type="journal article" date="2014" name="Genome Announc.">
        <title>Complete Genome Sequences of Fish Pathogenic Weissella ceti Strains WS74 and WS105.</title>
        <authorList>
            <person name="Figueiredo H.C."/>
            <person name="Leal C.A."/>
            <person name="Dorella F.A."/>
            <person name="Carvalho A.F."/>
            <person name="Soares S.C."/>
            <person name="Pereira F.L."/>
            <person name="Azevedo V.A."/>
        </authorList>
    </citation>
    <scope>NUCLEOTIDE SEQUENCE [LARGE SCALE GENOMIC DNA]</scope>
    <source>
        <strain evidence="5 6">WS74</strain>
    </source>
</reference>
<evidence type="ECO:0000313" key="6">
    <source>
        <dbReference type="Proteomes" id="UP000029079"/>
    </source>
</evidence>
<dbReference type="InterPro" id="IPR050406">
    <property type="entry name" value="FGGY_Carb_Kinase"/>
</dbReference>
<dbReference type="PANTHER" id="PTHR43095">
    <property type="entry name" value="SUGAR KINASE"/>
    <property type="match status" value="1"/>
</dbReference>
<dbReference type="InterPro" id="IPR018484">
    <property type="entry name" value="FGGY_N"/>
</dbReference>
<organism evidence="5 6">
    <name type="scientific">Weissella ceti</name>
    <dbReference type="NCBI Taxonomy" id="759620"/>
    <lineage>
        <taxon>Bacteria</taxon>
        <taxon>Bacillati</taxon>
        <taxon>Bacillota</taxon>
        <taxon>Bacilli</taxon>
        <taxon>Lactobacillales</taxon>
        <taxon>Lactobacillaceae</taxon>
        <taxon>Weissella</taxon>
    </lineage>
</organism>
<dbReference type="PATRIC" id="fig|759620.7.peg.15"/>
<evidence type="ECO:0000313" key="5">
    <source>
        <dbReference type="EMBL" id="AIM62267.1"/>
    </source>
</evidence>
<reference evidence="6" key="2">
    <citation type="submission" date="2014-08" db="EMBL/GenBank/DDBJ databases">
        <title>Complete genome of Weissella ceti strain WS74 isolated from diseased rainbow trout in Brazil.</title>
        <authorList>
            <person name="Figueiredo H.C.P."/>
            <person name="Leal C.A.G."/>
            <person name="Pereira F.L."/>
            <person name="Soares S.C."/>
            <person name="Dorella F.A."/>
            <person name="Carvalho A.F."/>
            <person name="Azevedo V.A.C."/>
        </authorList>
    </citation>
    <scope>NUCLEOTIDE SEQUENCE [LARGE SCALE GENOMIC DNA]</scope>
    <source>
        <strain evidence="6">WS74</strain>
    </source>
</reference>